<dbReference type="AlphaFoldDB" id="A0A0K0G333"/>
<evidence type="ECO:0000313" key="4">
    <source>
        <dbReference type="WBParaSite" id="SVE_1913400.1"/>
    </source>
</evidence>
<organism evidence="3 4">
    <name type="scientific">Strongyloides venezuelensis</name>
    <name type="common">Threadworm</name>
    <dbReference type="NCBI Taxonomy" id="75913"/>
    <lineage>
        <taxon>Eukaryota</taxon>
        <taxon>Metazoa</taxon>
        <taxon>Ecdysozoa</taxon>
        <taxon>Nematoda</taxon>
        <taxon>Chromadorea</taxon>
        <taxon>Rhabditida</taxon>
        <taxon>Tylenchina</taxon>
        <taxon>Panagrolaimomorpha</taxon>
        <taxon>Strongyloidoidea</taxon>
        <taxon>Strongyloididae</taxon>
        <taxon>Strongyloides</taxon>
    </lineage>
</organism>
<evidence type="ECO:0000313" key="3">
    <source>
        <dbReference type="Proteomes" id="UP000035680"/>
    </source>
</evidence>
<dbReference type="Pfam" id="PF24488">
    <property type="entry name" value="DUF7584"/>
    <property type="match status" value="1"/>
</dbReference>
<reference evidence="4" key="2">
    <citation type="submission" date="2015-08" db="UniProtKB">
        <authorList>
            <consortium name="WormBaseParasite"/>
        </authorList>
    </citation>
    <scope>IDENTIFICATION</scope>
</reference>
<keyword evidence="3" id="KW-1185">Reference proteome</keyword>
<feature type="domain" description="DUF7584" evidence="2">
    <location>
        <begin position="2"/>
        <end position="39"/>
    </location>
</feature>
<proteinExistence type="predicted"/>
<dbReference type="InterPro" id="IPR056005">
    <property type="entry name" value="DUF7583"/>
</dbReference>
<evidence type="ECO:0000259" key="2">
    <source>
        <dbReference type="Pfam" id="PF24488"/>
    </source>
</evidence>
<evidence type="ECO:0000259" key="1">
    <source>
        <dbReference type="Pfam" id="PF24486"/>
    </source>
</evidence>
<accession>A0A0K0G333</accession>
<feature type="domain" description="DUF7583" evidence="1">
    <location>
        <begin position="40"/>
        <end position="138"/>
    </location>
</feature>
<protein>
    <submittedName>
        <fullName evidence="4">Ig-like domain-containing protein</fullName>
    </submittedName>
</protein>
<dbReference type="InterPro" id="IPR056006">
    <property type="entry name" value="DUF7584"/>
</dbReference>
<name>A0A0K0G333_STRVS</name>
<reference evidence="3" key="1">
    <citation type="submission" date="2014-07" db="EMBL/GenBank/DDBJ databases">
        <authorList>
            <person name="Martin A.A"/>
            <person name="De Silva N."/>
        </authorList>
    </citation>
    <scope>NUCLEOTIDE SEQUENCE</scope>
</reference>
<sequence length="144" mass="17016">MYSDYSDSTITISGYELVQLEYYCKDEENETPRSKLLFFGPNDDIFQLEERIYRYNDHDKRLQPNCTMDRMSYAFLMDMFCNGEHIKFDDLKYSNSSSFVVKRSRNFILPENVVDKAAVITCFYNTPSGNITSKDQFVCEYLID</sequence>
<dbReference type="WBParaSite" id="SVE_1913400.1">
    <property type="protein sequence ID" value="SVE_1913400.1"/>
    <property type="gene ID" value="SVE_1913400"/>
</dbReference>
<dbReference type="Pfam" id="PF24486">
    <property type="entry name" value="DUF7583"/>
    <property type="match status" value="1"/>
</dbReference>
<dbReference type="Proteomes" id="UP000035680">
    <property type="component" value="Unassembled WGS sequence"/>
</dbReference>